<sequence>MICDAHDVFKALSDPNRLRIIQGLSTRCQSVNEISETVGMSQPLTSHHLKALRRAGIVRQEICATSRYYCLSNEIILDMIRLCHEFISRDISKKGIYCSEQEVIQQ</sequence>
<name>A0A1M6UU95_9BACL</name>
<dbReference type="SMART" id="SM00418">
    <property type="entry name" value="HTH_ARSR"/>
    <property type="match status" value="1"/>
</dbReference>
<keyword evidence="1" id="KW-0805">Transcription regulation</keyword>
<evidence type="ECO:0000256" key="3">
    <source>
        <dbReference type="ARBA" id="ARBA00023163"/>
    </source>
</evidence>
<dbReference type="GO" id="GO:0003677">
    <property type="term" value="F:DNA binding"/>
    <property type="evidence" value="ECO:0007669"/>
    <property type="project" value="UniProtKB-KW"/>
</dbReference>
<dbReference type="Proteomes" id="UP000184016">
    <property type="component" value="Unassembled WGS sequence"/>
</dbReference>
<dbReference type="InterPro" id="IPR011991">
    <property type="entry name" value="ArsR-like_HTH"/>
</dbReference>
<dbReference type="NCBIfam" id="NF033788">
    <property type="entry name" value="HTH_metalloreg"/>
    <property type="match status" value="1"/>
</dbReference>
<dbReference type="RefSeq" id="WP_072874755.1">
    <property type="nucleotide sequence ID" value="NZ_FRAF01000021.1"/>
</dbReference>
<feature type="domain" description="HTH arsR-type" evidence="4">
    <location>
        <begin position="1"/>
        <end position="91"/>
    </location>
</feature>
<gene>
    <name evidence="5" type="ORF">SAMN05443507_1216</name>
</gene>
<proteinExistence type="predicted"/>
<dbReference type="InterPro" id="IPR036390">
    <property type="entry name" value="WH_DNA-bd_sf"/>
</dbReference>
<dbReference type="OrthoDB" id="9798835at2"/>
<dbReference type="GO" id="GO:0003700">
    <property type="term" value="F:DNA-binding transcription factor activity"/>
    <property type="evidence" value="ECO:0007669"/>
    <property type="project" value="InterPro"/>
</dbReference>
<dbReference type="CDD" id="cd00090">
    <property type="entry name" value="HTH_ARSR"/>
    <property type="match status" value="1"/>
</dbReference>
<accession>A0A1M6UU95</accession>
<protein>
    <submittedName>
        <fullName evidence="5">ArsR family transcriptional regulator</fullName>
    </submittedName>
</protein>
<evidence type="ECO:0000256" key="1">
    <source>
        <dbReference type="ARBA" id="ARBA00023015"/>
    </source>
</evidence>
<evidence type="ECO:0000259" key="4">
    <source>
        <dbReference type="PROSITE" id="PS50987"/>
    </source>
</evidence>
<dbReference type="InterPro" id="IPR036388">
    <property type="entry name" value="WH-like_DNA-bd_sf"/>
</dbReference>
<keyword evidence="6" id="KW-1185">Reference proteome</keyword>
<keyword evidence="3" id="KW-0804">Transcription</keyword>
<dbReference type="InterPro" id="IPR051081">
    <property type="entry name" value="HTH_MetalResp_TranReg"/>
</dbReference>
<dbReference type="PRINTS" id="PR00778">
    <property type="entry name" value="HTHARSR"/>
</dbReference>
<reference evidence="6" key="1">
    <citation type="submission" date="2016-11" db="EMBL/GenBank/DDBJ databases">
        <authorList>
            <person name="Varghese N."/>
            <person name="Submissions S."/>
        </authorList>
    </citation>
    <scope>NUCLEOTIDE SEQUENCE [LARGE SCALE GENOMIC DNA]</scope>
    <source>
        <strain evidence="6">USBA-503</strain>
    </source>
</reference>
<dbReference type="Pfam" id="PF01022">
    <property type="entry name" value="HTH_5"/>
    <property type="match status" value="1"/>
</dbReference>
<keyword evidence="2" id="KW-0238">DNA-binding</keyword>
<organism evidence="5 6">
    <name type="scientific">Alicyclobacillus tolerans</name>
    <dbReference type="NCBI Taxonomy" id="90970"/>
    <lineage>
        <taxon>Bacteria</taxon>
        <taxon>Bacillati</taxon>
        <taxon>Bacillota</taxon>
        <taxon>Bacilli</taxon>
        <taxon>Bacillales</taxon>
        <taxon>Alicyclobacillaceae</taxon>
        <taxon>Alicyclobacillus</taxon>
    </lineage>
</organism>
<evidence type="ECO:0000313" key="5">
    <source>
        <dbReference type="EMBL" id="SHK72810.1"/>
    </source>
</evidence>
<dbReference type="PROSITE" id="PS50987">
    <property type="entry name" value="HTH_ARSR_2"/>
    <property type="match status" value="1"/>
</dbReference>
<evidence type="ECO:0000313" key="6">
    <source>
        <dbReference type="Proteomes" id="UP000184016"/>
    </source>
</evidence>
<dbReference type="EMBL" id="FRAF01000021">
    <property type="protein sequence ID" value="SHK72810.1"/>
    <property type="molecule type" value="Genomic_DNA"/>
</dbReference>
<dbReference type="STRING" id="1830138.SAMN05443507_1216"/>
<dbReference type="PANTHER" id="PTHR33154:SF33">
    <property type="entry name" value="TRANSCRIPTIONAL REPRESSOR SDPR"/>
    <property type="match status" value="1"/>
</dbReference>
<dbReference type="SUPFAM" id="SSF46785">
    <property type="entry name" value="Winged helix' DNA-binding domain"/>
    <property type="match status" value="1"/>
</dbReference>
<dbReference type="Gene3D" id="1.10.10.10">
    <property type="entry name" value="Winged helix-like DNA-binding domain superfamily/Winged helix DNA-binding domain"/>
    <property type="match status" value="1"/>
</dbReference>
<evidence type="ECO:0000256" key="2">
    <source>
        <dbReference type="ARBA" id="ARBA00023125"/>
    </source>
</evidence>
<dbReference type="InterPro" id="IPR001845">
    <property type="entry name" value="HTH_ArsR_DNA-bd_dom"/>
</dbReference>
<dbReference type="PANTHER" id="PTHR33154">
    <property type="entry name" value="TRANSCRIPTIONAL REGULATOR, ARSR FAMILY"/>
    <property type="match status" value="1"/>
</dbReference>
<dbReference type="AlphaFoldDB" id="A0A1M6UU95"/>